<dbReference type="Gene3D" id="3.40.50.1240">
    <property type="entry name" value="Phosphoglycerate mutase-like"/>
    <property type="match status" value="1"/>
</dbReference>
<keyword evidence="1" id="KW-0732">Signal</keyword>
<dbReference type="CDD" id="cd07067">
    <property type="entry name" value="HP_PGM_like"/>
    <property type="match status" value="1"/>
</dbReference>
<evidence type="ECO:0000313" key="2">
    <source>
        <dbReference type="EMBL" id="CAA6830931.1"/>
    </source>
</evidence>
<reference evidence="2" key="1">
    <citation type="submission" date="2020-01" db="EMBL/GenBank/DDBJ databases">
        <authorList>
            <person name="Meier V. D."/>
            <person name="Meier V D."/>
        </authorList>
    </citation>
    <scope>NUCLEOTIDE SEQUENCE</scope>
    <source>
        <strain evidence="2">HLG_WM_MAG_09</strain>
    </source>
</reference>
<sequence>MLMKKSVMAIGLLFCTLLVQSVTVAKADATTEEALWEVLRAKTHFAMIRHALAPGTGDPANFVLDRRETQRNLSEQGKEQAQRIGELFRENGIEAAAVYSSQWYRCSETAELLDLGEVSPLADLNSFFRNNERRDPQTTALTNWLSQLEMDKPLVLVTHQVNITALTGFYPSSGEIVVVERDPEAGMKVLGSIETE</sequence>
<gene>
    <name evidence="2" type="ORF">HELGO_WM27551</name>
</gene>
<accession>A0A6S6UJ71</accession>
<feature type="signal peptide" evidence="1">
    <location>
        <begin position="1"/>
        <end position="27"/>
    </location>
</feature>
<dbReference type="InterPro" id="IPR013078">
    <property type="entry name" value="His_Pase_superF_clade-1"/>
</dbReference>
<dbReference type="SUPFAM" id="SSF53254">
    <property type="entry name" value="Phosphoglycerate mutase-like"/>
    <property type="match status" value="1"/>
</dbReference>
<dbReference type="Pfam" id="PF00300">
    <property type="entry name" value="His_Phos_1"/>
    <property type="match status" value="1"/>
</dbReference>
<evidence type="ECO:0000256" key="1">
    <source>
        <dbReference type="SAM" id="SignalP"/>
    </source>
</evidence>
<dbReference type="InterPro" id="IPR029033">
    <property type="entry name" value="His_PPase_superfam"/>
</dbReference>
<proteinExistence type="predicted"/>
<dbReference type="EMBL" id="CACVAT010000653">
    <property type="protein sequence ID" value="CAA6830931.1"/>
    <property type="molecule type" value="Genomic_DNA"/>
</dbReference>
<organism evidence="2">
    <name type="scientific">uncultured Thiotrichaceae bacterium</name>
    <dbReference type="NCBI Taxonomy" id="298394"/>
    <lineage>
        <taxon>Bacteria</taxon>
        <taxon>Pseudomonadati</taxon>
        <taxon>Pseudomonadota</taxon>
        <taxon>Gammaproteobacteria</taxon>
        <taxon>Thiotrichales</taxon>
        <taxon>Thiotrichaceae</taxon>
        <taxon>environmental samples</taxon>
    </lineage>
</organism>
<protein>
    <submittedName>
        <fullName evidence="2">Histidine phosphatase superfamily (Branch 1)</fullName>
    </submittedName>
</protein>
<dbReference type="AlphaFoldDB" id="A0A6S6UJ71"/>
<feature type="chain" id="PRO_5028102572" evidence="1">
    <location>
        <begin position="28"/>
        <end position="196"/>
    </location>
</feature>
<name>A0A6S6UJ71_9GAMM</name>